<evidence type="ECO:0000256" key="2">
    <source>
        <dbReference type="ARBA" id="ARBA00023210"/>
    </source>
</evidence>
<evidence type="ECO:0000313" key="6">
    <source>
        <dbReference type="EMBL" id="MST75485.1"/>
    </source>
</evidence>
<dbReference type="GO" id="GO:0030435">
    <property type="term" value="P:sporulation resulting in formation of a cellular spore"/>
    <property type="evidence" value="ECO:0007669"/>
    <property type="project" value="InterPro"/>
</dbReference>
<evidence type="ECO:0000256" key="1">
    <source>
        <dbReference type="ARBA" id="ARBA00022618"/>
    </source>
</evidence>
<evidence type="ECO:0000256" key="4">
    <source>
        <dbReference type="SAM" id="MobiDB-lite"/>
    </source>
</evidence>
<reference evidence="6 7" key="1">
    <citation type="submission" date="2019-08" db="EMBL/GenBank/DDBJ databases">
        <title>In-depth cultivation of the pig gut microbiome towards novel bacterial diversity and tailored functional studies.</title>
        <authorList>
            <person name="Wylensek D."/>
            <person name="Hitch T.C.A."/>
            <person name="Clavel T."/>
        </authorList>
    </citation>
    <scope>NUCLEOTIDE SEQUENCE [LARGE SCALE GENOMIC DNA]</scope>
    <source>
        <strain evidence="6 7">MUC/MUC-530-WT-4D</strain>
    </source>
</reference>
<evidence type="ECO:0000256" key="3">
    <source>
        <dbReference type="ARBA" id="ARBA00023306"/>
    </source>
</evidence>
<comment type="caution">
    <text evidence="6">The sequence shown here is derived from an EMBL/GenBank/DDBJ whole genome shotgun (WGS) entry which is preliminary data.</text>
</comment>
<dbReference type="InterPro" id="IPR007170">
    <property type="entry name" value="SpoVG"/>
</dbReference>
<evidence type="ECO:0000313" key="7">
    <source>
        <dbReference type="Proteomes" id="UP000474024"/>
    </source>
</evidence>
<dbReference type="InterPro" id="IPR036751">
    <property type="entry name" value="SpoVG_sf"/>
</dbReference>
<dbReference type="Proteomes" id="UP000474024">
    <property type="component" value="Unassembled WGS sequence"/>
</dbReference>
<name>A0A6L5YSY7_9FIRM</name>
<dbReference type="Gene3D" id="3.30.1120.40">
    <property type="entry name" value="Stage V sporulation protein G"/>
    <property type="match status" value="1"/>
</dbReference>
<feature type="compositionally biased region" description="Basic residues" evidence="4">
    <location>
        <begin position="27"/>
        <end position="53"/>
    </location>
</feature>
<feature type="signal peptide" evidence="5">
    <location>
        <begin position="1"/>
        <end position="17"/>
    </location>
</feature>
<proteinExistence type="predicted"/>
<evidence type="ECO:0000256" key="5">
    <source>
        <dbReference type="SAM" id="SignalP"/>
    </source>
</evidence>
<accession>A0A6L5YSY7</accession>
<evidence type="ECO:0008006" key="8">
    <source>
        <dbReference type="Google" id="ProtNLM"/>
    </source>
</evidence>
<dbReference type="AlphaFoldDB" id="A0A6L5YSY7"/>
<dbReference type="Pfam" id="PF04026">
    <property type="entry name" value="SpoVG"/>
    <property type="match status" value="1"/>
</dbReference>
<dbReference type="GO" id="GO:0000917">
    <property type="term" value="P:division septum assembly"/>
    <property type="evidence" value="ECO:0007669"/>
    <property type="project" value="UniProtKB-KW"/>
</dbReference>
<organism evidence="6 7">
    <name type="scientific">Roseburia porci</name>
    <dbReference type="NCBI Taxonomy" id="2605790"/>
    <lineage>
        <taxon>Bacteria</taxon>
        <taxon>Bacillati</taxon>
        <taxon>Bacillota</taxon>
        <taxon>Clostridia</taxon>
        <taxon>Lachnospirales</taxon>
        <taxon>Lachnospiraceae</taxon>
        <taxon>Roseburia</taxon>
    </lineage>
</organism>
<feature type="chain" id="PRO_5027055468" description="SpoVG family protein" evidence="5">
    <location>
        <begin position="18"/>
        <end position="158"/>
    </location>
</feature>
<sequence>MVSMRILLFLLAKSSMARLQMPLSMSTRHRWKSSPRTRRRSRPRIRPRPRARAKQSLLRNEERADKEDVWMQVTDVRLRLADPKDSAKAYGSFTLDNDFVVCGIRVLTNKEGQLFVGFPCRKNTNGEFKDICFPMDSGLRQDITAVVISEYEKICEEQ</sequence>
<dbReference type="PANTHER" id="PTHR38429">
    <property type="entry name" value="SEPTATION PROTEIN SPOVG-RELATED"/>
    <property type="match status" value="1"/>
</dbReference>
<dbReference type="EMBL" id="VUNI01000019">
    <property type="protein sequence ID" value="MST75485.1"/>
    <property type="molecule type" value="Genomic_DNA"/>
</dbReference>
<dbReference type="SUPFAM" id="SSF160537">
    <property type="entry name" value="SpoVG-like"/>
    <property type="match status" value="1"/>
</dbReference>
<dbReference type="PANTHER" id="PTHR38429:SF1">
    <property type="entry name" value="SEPTATION PROTEIN SPOVG-RELATED"/>
    <property type="match status" value="1"/>
</dbReference>
<gene>
    <name evidence="6" type="ORF">FYJ75_10730</name>
</gene>
<keyword evidence="7" id="KW-1185">Reference proteome</keyword>
<protein>
    <recommendedName>
        <fullName evidence="8">SpoVG family protein</fullName>
    </recommendedName>
</protein>
<keyword evidence="2" id="KW-0717">Septation</keyword>
<feature type="region of interest" description="Disordered" evidence="4">
    <location>
        <begin position="25"/>
        <end position="60"/>
    </location>
</feature>
<keyword evidence="3" id="KW-0131">Cell cycle</keyword>
<keyword evidence="5" id="KW-0732">Signal</keyword>
<keyword evidence="1" id="KW-0132">Cell division</keyword>